<comment type="caution">
    <text evidence="2">The sequence shown here is derived from an EMBL/GenBank/DDBJ whole genome shotgun (WGS) entry which is preliminary data.</text>
</comment>
<evidence type="ECO:0000313" key="2">
    <source>
        <dbReference type="EMBL" id="MFC0320673.1"/>
    </source>
</evidence>
<name>A0ABV6HP63_9SPHI</name>
<sequence length="294" mass="32461">MHSLRISRLIKSSFIGNRDFSVVKVRASSFDGLMDPLLGFEHFKMSTQAIRPRPYAGMCIITYLFSDSAPYRILDTAGTDLILQPTCLSWAQAGRGLVQTASPDPEGYFSHGLQILLDIPGKHKQLDPKAIGCIDAQAIPERLDSGVNIRVVIDYDGESKVNPIDTQRAFTFLHIKIANGENFVYDLPIGWNGTTHLLSGAVRVQTNVDIKYLSAGTTVAFGESSFIERLAFIAHAESELLFFSGLPIQEQTYNSGTMFMSSTEELGKAIADYEEGKMGFITLMEGKWKIIPPV</sequence>
<reference evidence="2 3" key="1">
    <citation type="submission" date="2024-09" db="EMBL/GenBank/DDBJ databases">
        <authorList>
            <person name="Sun Q."/>
            <person name="Mori K."/>
        </authorList>
    </citation>
    <scope>NUCLEOTIDE SEQUENCE [LARGE SCALE GENOMIC DNA]</scope>
    <source>
        <strain evidence="2 3">CCM 7765</strain>
    </source>
</reference>
<organism evidence="2 3">
    <name type="scientific">Olivibacter oleidegradans</name>
    <dbReference type="NCBI Taxonomy" id="760123"/>
    <lineage>
        <taxon>Bacteria</taxon>
        <taxon>Pseudomonadati</taxon>
        <taxon>Bacteroidota</taxon>
        <taxon>Sphingobacteriia</taxon>
        <taxon>Sphingobacteriales</taxon>
        <taxon>Sphingobacteriaceae</taxon>
        <taxon>Olivibacter</taxon>
    </lineage>
</organism>
<dbReference type="Pfam" id="PF05726">
    <property type="entry name" value="Pirin_C"/>
    <property type="match status" value="1"/>
</dbReference>
<keyword evidence="3" id="KW-1185">Reference proteome</keyword>
<dbReference type="PANTHER" id="PTHR13903">
    <property type="entry name" value="PIRIN-RELATED"/>
    <property type="match status" value="1"/>
</dbReference>
<proteinExistence type="predicted"/>
<evidence type="ECO:0000259" key="1">
    <source>
        <dbReference type="Pfam" id="PF05726"/>
    </source>
</evidence>
<dbReference type="InterPro" id="IPR008778">
    <property type="entry name" value="Pirin_C_dom"/>
</dbReference>
<dbReference type="PIRSF" id="PIRSF006232">
    <property type="entry name" value="Pirin"/>
    <property type="match status" value="1"/>
</dbReference>
<gene>
    <name evidence="2" type="ORF">ACFFI0_20275</name>
</gene>
<dbReference type="InterPro" id="IPR011051">
    <property type="entry name" value="RmlC_Cupin_sf"/>
</dbReference>
<dbReference type="EMBL" id="JBHLWO010000002">
    <property type="protein sequence ID" value="MFC0320673.1"/>
    <property type="molecule type" value="Genomic_DNA"/>
</dbReference>
<dbReference type="Gene3D" id="2.60.120.10">
    <property type="entry name" value="Jelly Rolls"/>
    <property type="match status" value="2"/>
</dbReference>
<dbReference type="RefSeq" id="WP_149106092.1">
    <property type="nucleotide sequence ID" value="NZ_JBHLWO010000002.1"/>
</dbReference>
<dbReference type="SUPFAM" id="SSF51182">
    <property type="entry name" value="RmlC-like cupins"/>
    <property type="match status" value="1"/>
</dbReference>
<accession>A0ABV6HP63</accession>
<feature type="domain" description="Pirin C-terminal" evidence="1">
    <location>
        <begin position="173"/>
        <end position="279"/>
    </location>
</feature>
<protein>
    <submittedName>
        <fullName evidence="2">Pirin family protein</fullName>
    </submittedName>
</protein>
<evidence type="ECO:0000313" key="3">
    <source>
        <dbReference type="Proteomes" id="UP001589774"/>
    </source>
</evidence>
<dbReference type="InterPro" id="IPR014710">
    <property type="entry name" value="RmlC-like_jellyroll"/>
</dbReference>
<dbReference type="Proteomes" id="UP001589774">
    <property type="component" value="Unassembled WGS sequence"/>
</dbReference>
<dbReference type="PANTHER" id="PTHR13903:SF8">
    <property type="entry name" value="PIRIN"/>
    <property type="match status" value="1"/>
</dbReference>
<dbReference type="InterPro" id="IPR012093">
    <property type="entry name" value="Pirin"/>
</dbReference>